<evidence type="ECO:0000313" key="2">
    <source>
        <dbReference type="EMBL" id="GBE78619.1"/>
    </source>
</evidence>
<dbReference type="EMBL" id="BFAD01000001">
    <property type="protein sequence ID" value="GBE78619.1"/>
    <property type="molecule type" value="Genomic_DNA"/>
</dbReference>
<evidence type="ECO:0000256" key="1">
    <source>
        <dbReference type="SAM" id="MobiDB-lite"/>
    </source>
</evidence>
<name>A0A401G900_9APHY</name>
<reference evidence="2 3" key="1">
    <citation type="journal article" date="2018" name="Sci. Rep.">
        <title>Genome sequence of the cauliflower mushroom Sparassis crispa (Hanabiratake) and its association with beneficial usage.</title>
        <authorList>
            <person name="Kiyama R."/>
            <person name="Furutani Y."/>
            <person name="Kawaguchi K."/>
            <person name="Nakanishi T."/>
        </authorList>
    </citation>
    <scope>NUCLEOTIDE SEQUENCE [LARGE SCALE GENOMIC DNA]</scope>
</reference>
<dbReference type="Proteomes" id="UP000287166">
    <property type="component" value="Unassembled WGS sequence"/>
</dbReference>
<protein>
    <submittedName>
        <fullName evidence="2">Uncharacterized protein</fullName>
    </submittedName>
</protein>
<organism evidence="2 3">
    <name type="scientific">Sparassis crispa</name>
    <dbReference type="NCBI Taxonomy" id="139825"/>
    <lineage>
        <taxon>Eukaryota</taxon>
        <taxon>Fungi</taxon>
        <taxon>Dikarya</taxon>
        <taxon>Basidiomycota</taxon>
        <taxon>Agaricomycotina</taxon>
        <taxon>Agaricomycetes</taxon>
        <taxon>Polyporales</taxon>
        <taxon>Sparassidaceae</taxon>
        <taxon>Sparassis</taxon>
    </lineage>
</organism>
<feature type="region of interest" description="Disordered" evidence="1">
    <location>
        <begin position="73"/>
        <end position="93"/>
    </location>
</feature>
<feature type="compositionally biased region" description="Polar residues" evidence="1">
    <location>
        <begin position="75"/>
        <end position="93"/>
    </location>
</feature>
<dbReference type="AlphaFoldDB" id="A0A401G900"/>
<comment type="caution">
    <text evidence="2">The sequence shown here is derived from an EMBL/GenBank/DDBJ whole genome shotgun (WGS) entry which is preliminary data.</text>
</comment>
<keyword evidence="3" id="KW-1185">Reference proteome</keyword>
<accession>A0A401G900</accession>
<dbReference type="GeneID" id="38775536"/>
<sequence>MLTEHHLREPATLILVNPRIFHGPKVRETRACSMRKFRIAECSLKSLVQEKHEGRVQYCILVIVTILLGSRESRSAATGNGERMNSNRLRYTK</sequence>
<evidence type="ECO:0000313" key="3">
    <source>
        <dbReference type="Proteomes" id="UP000287166"/>
    </source>
</evidence>
<dbReference type="RefSeq" id="XP_027609532.1">
    <property type="nucleotide sequence ID" value="XM_027753731.1"/>
</dbReference>
<gene>
    <name evidence="2" type="ORF">SCP_0115080</name>
</gene>
<dbReference type="InParanoid" id="A0A401G900"/>
<proteinExistence type="predicted"/>